<sequence length="366" mass="41451">MKMIIYSQKVILFIHEIKSLVKEILLCEIHLKATMSRFYSRDGKYSYPISVVIFDKKTCLGYFDAEFYELGFNESLMHAGKEQLKNIIRHELAHYMVFISGNHCEPPHGEAYKVYCKSLGWGNEVYKASTCLENFTKVEAEAENGVFRKVKKLMALAKSSNPNEAELAMIKSQQLLLKHNIESVCLDQDDEKIILKRVLRATRQSAKLRAISKILETFFVSIVFHGGKGCIHLEVIGSLVNVNIAEYVANVLDFQLELLWQEAKGLHNGLKGMRAKNSFFVGIARGYCKKIQALKRDYTKETSRSLIVVEKKLIDAQAMVYPRLSSSRSHAGYCGKSSKLGEIMGENLNINPAVQAPSKKEQILIT</sequence>
<accession>A0A2A4YMR9</accession>
<gene>
    <name evidence="4" type="ORF">COB11_01660</name>
</gene>
<evidence type="ECO:0000313" key="5">
    <source>
        <dbReference type="Proteomes" id="UP000217838"/>
    </source>
</evidence>
<dbReference type="AlphaFoldDB" id="A0A2A4YMR9"/>
<comment type="caution">
    <text evidence="4">The sequence shown here is derived from an EMBL/GenBank/DDBJ whole genome shotgun (WGS) entry which is preliminary data.</text>
</comment>
<evidence type="ECO:0008006" key="6">
    <source>
        <dbReference type="Google" id="ProtNLM"/>
    </source>
</evidence>
<proteinExistence type="predicted"/>
<dbReference type="EMBL" id="NVUU01000013">
    <property type="protein sequence ID" value="PCI95615.1"/>
    <property type="molecule type" value="Genomic_DNA"/>
</dbReference>
<dbReference type="InterPro" id="IPR055592">
    <property type="entry name" value="DUF7168"/>
</dbReference>
<evidence type="ECO:0000313" key="4">
    <source>
        <dbReference type="EMBL" id="PCI95615.1"/>
    </source>
</evidence>
<protein>
    <recommendedName>
        <fullName evidence="6">DUF2786 domain-containing protein</fullName>
    </recommendedName>
</protein>
<evidence type="ECO:0000259" key="3">
    <source>
        <dbReference type="Pfam" id="PF23771"/>
    </source>
</evidence>
<evidence type="ECO:0000259" key="1">
    <source>
        <dbReference type="Pfam" id="PF10263"/>
    </source>
</evidence>
<dbReference type="Pfam" id="PF23771">
    <property type="entry name" value="DUF7168"/>
    <property type="match status" value="1"/>
</dbReference>
<evidence type="ECO:0000259" key="2">
    <source>
        <dbReference type="Pfam" id="PF10979"/>
    </source>
</evidence>
<feature type="domain" description="SprT-like" evidence="1">
    <location>
        <begin position="57"/>
        <end position="119"/>
    </location>
</feature>
<dbReference type="Pfam" id="PF10979">
    <property type="entry name" value="DUF2786"/>
    <property type="match status" value="1"/>
</dbReference>
<dbReference type="InterPro" id="IPR006640">
    <property type="entry name" value="SprT-like_domain"/>
</dbReference>
<name>A0A2A4YMR9_UNCAE</name>
<feature type="domain" description="DUF7168" evidence="3">
    <location>
        <begin position="197"/>
        <end position="313"/>
    </location>
</feature>
<feature type="domain" description="DUF2786" evidence="2">
    <location>
        <begin position="148"/>
        <end position="182"/>
    </location>
</feature>
<dbReference type="Pfam" id="PF10263">
    <property type="entry name" value="SprT-like"/>
    <property type="match status" value="1"/>
</dbReference>
<reference evidence="5" key="1">
    <citation type="submission" date="2017-08" db="EMBL/GenBank/DDBJ databases">
        <title>A dynamic microbial community with high functional redundancy inhabits the cold, oxic subseafloor aquifer.</title>
        <authorList>
            <person name="Tully B.J."/>
            <person name="Wheat C.G."/>
            <person name="Glazer B.T."/>
            <person name="Huber J.A."/>
        </authorList>
    </citation>
    <scope>NUCLEOTIDE SEQUENCE [LARGE SCALE GENOMIC DNA]</scope>
</reference>
<dbReference type="GO" id="GO:0006950">
    <property type="term" value="P:response to stress"/>
    <property type="evidence" value="ECO:0007669"/>
    <property type="project" value="UniProtKB-ARBA"/>
</dbReference>
<dbReference type="Proteomes" id="UP000217838">
    <property type="component" value="Unassembled WGS sequence"/>
</dbReference>
<dbReference type="InterPro" id="IPR024498">
    <property type="entry name" value="DUF2786"/>
</dbReference>
<organism evidence="4 5">
    <name type="scientific">Aerophobetes bacterium</name>
    <dbReference type="NCBI Taxonomy" id="2030807"/>
    <lineage>
        <taxon>Bacteria</taxon>
        <taxon>Candidatus Aerophobota</taxon>
    </lineage>
</organism>